<keyword evidence="1" id="KW-1133">Transmembrane helix</keyword>
<evidence type="ECO:0000313" key="2">
    <source>
        <dbReference type="EMBL" id="NYF79183.1"/>
    </source>
</evidence>
<organism evidence="2 3">
    <name type="scientific">Granulicella arctica</name>
    <dbReference type="NCBI Taxonomy" id="940613"/>
    <lineage>
        <taxon>Bacteria</taxon>
        <taxon>Pseudomonadati</taxon>
        <taxon>Acidobacteriota</taxon>
        <taxon>Terriglobia</taxon>
        <taxon>Terriglobales</taxon>
        <taxon>Acidobacteriaceae</taxon>
        <taxon>Granulicella</taxon>
    </lineage>
</organism>
<keyword evidence="3" id="KW-1185">Reference proteome</keyword>
<accession>A0A7Y9TSN1</accession>
<feature type="transmembrane region" description="Helical" evidence="1">
    <location>
        <begin position="98"/>
        <end position="121"/>
    </location>
</feature>
<keyword evidence="1" id="KW-0812">Transmembrane</keyword>
<name>A0A7Y9TSN1_9BACT</name>
<dbReference type="Pfam" id="PF03203">
    <property type="entry name" value="MerC"/>
    <property type="match status" value="1"/>
</dbReference>
<reference evidence="2 3" key="1">
    <citation type="submission" date="2020-07" db="EMBL/GenBank/DDBJ databases">
        <title>Genomic Encyclopedia of Type Strains, Phase IV (KMG-V): Genome sequencing to study the core and pangenomes of soil and plant-associated prokaryotes.</title>
        <authorList>
            <person name="Whitman W."/>
        </authorList>
    </citation>
    <scope>NUCLEOTIDE SEQUENCE [LARGE SCALE GENOMIC DNA]</scope>
    <source>
        <strain evidence="2 3">X4EP2</strain>
    </source>
</reference>
<dbReference type="Proteomes" id="UP000589520">
    <property type="component" value="Unassembled WGS sequence"/>
</dbReference>
<dbReference type="GO" id="GO:0016020">
    <property type="term" value="C:membrane"/>
    <property type="evidence" value="ECO:0007669"/>
    <property type="project" value="InterPro"/>
</dbReference>
<comment type="caution">
    <text evidence="2">The sequence shown here is derived from an EMBL/GenBank/DDBJ whole genome shotgun (WGS) entry which is preliminary data.</text>
</comment>
<dbReference type="EMBL" id="JACCCW010000001">
    <property type="protein sequence ID" value="NYF79183.1"/>
    <property type="molecule type" value="Genomic_DNA"/>
</dbReference>
<evidence type="ECO:0000313" key="3">
    <source>
        <dbReference type="Proteomes" id="UP000589520"/>
    </source>
</evidence>
<proteinExistence type="predicted"/>
<protein>
    <recommendedName>
        <fullName evidence="4">MerC domain-containing protein</fullName>
    </recommendedName>
</protein>
<dbReference type="InterPro" id="IPR004891">
    <property type="entry name" value="Mercury-R_MerC"/>
</dbReference>
<dbReference type="AlphaFoldDB" id="A0A7Y9TSN1"/>
<gene>
    <name evidence="2" type="ORF">HDF17_001470</name>
</gene>
<feature type="transmembrane region" description="Helical" evidence="1">
    <location>
        <begin position="161"/>
        <end position="180"/>
    </location>
</feature>
<dbReference type="GO" id="GO:0015097">
    <property type="term" value="F:mercury ion transmembrane transporter activity"/>
    <property type="evidence" value="ECO:0007669"/>
    <property type="project" value="InterPro"/>
</dbReference>
<evidence type="ECO:0000256" key="1">
    <source>
        <dbReference type="SAM" id="Phobius"/>
    </source>
</evidence>
<keyword evidence="1" id="KW-0472">Membrane</keyword>
<feature type="transmembrane region" description="Helical" evidence="1">
    <location>
        <begin position="133"/>
        <end position="154"/>
    </location>
</feature>
<sequence length="226" mass="24668">MGSPVSPQIRTVILSEVRSTQSKDLRLLLLLPLPVLPYPPQKLLPNQSTPSRSKTKHSYPSINNNELLLSKELAHTILTRPQDKKEHTITRLHQHADIAGATASAICLVHCLLTPVAISLFPNILPYLPGDTATHRLLAIGVVLFGLIGFLPGYRIHRRKPLLALIAAGIALILIVAWTGNSLNRTAELLLSVTGSFLLVTAHLLNRSFCHQCRTCTTTCATTHIG</sequence>
<evidence type="ECO:0008006" key="4">
    <source>
        <dbReference type="Google" id="ProtNLM"/>
    </source>
</evidence>
<feature type="transmembrane region" description="Helical" evidence="1">
    <location>
        <begin position="186"/>
        <end position="205"/>
    </location>
</feature>